<comment type="caution">
    <text evidence="1">The sequence shown here is derived from an EMBL/GenBank/DDBJ whole genome shotgun (WGS) entry which is preliminary data.</text>
</comment>
<accession>A0ABQ6CIB4</accession>
<keyword evidence="2" id="KW-1185">Reference proteome</keyword>
<protein>
    <submittedName>
        <fullName evidence="1">Uncharacterized protein</fullName>
    </submittedName>
</protein>
<evidence type="ECO:0000313" key="2">
    <source>
        <dbReference type="Proteomes" id="UP001156882"/>
    </source>
</evidence>
<evidence type="ECO:0000313" key="1">
    <source>
        <dbReference type="EMBL" id="GLS20087.1"/>
    </source>
</evidence>
<dbReference type="EMBL" id="BSPC01000026">
    <property type="protein sequence ID" value="GLS20087.1"/>
    <property type="molecule type" value="Genomic_DNA"/>
</dbReference>
<dbReference type="RefSeq" id="WP_284313175.1">
    <property type="nucleotide sequence ID" value="NZ_BSPC01000026.1"/>
</dbReference>
<sequence length="102" mass="11395">MAGEPYLFRVAAAAIATSAEWNASQLARSAIAMSNDVFAIEQRIEKGKLFPAQKTVRSQKPWASLRLPGPWSIVAKYGQVERYRRCLLLPDFIAKPAQFGRD</sequence>
<dbReference type="Proteomes" id="UP001156882">
    <property type="component" value="Unassembled WGS sequence"/>
</dbReference>
<organism evidence="1 2">
    <name type="scientific">Labrys miyagiensis</name>
    <dbReference type="NCBI Taxonomy" id="346912"/>
    <lineage>
        <taxon>Bacteria</taxon>
        <taxon>Pseudomonadati</taxon>
        <taxon>Pseudomonadota</taxon>
        <taxon>Alphaproteobacteria</taxon>
        <taxon>Hyphomicrobiales</taxon>
        <taxon>Xanthobacteraceae</taxon>
        <taxon>Labrys</taxon>
    </lineage>
</organism>
<proteinExistence type="predicted"/>
<name>A0ABQ6CIB4_9HYPH</name>
<reference evidence="2" key="1">
    <citation type="journal article" date="2019" name="Int. J. Syst. Evol. Microbiol.">
        <title>The Global Catalogue of Microorganisms (GCM) 10K type strain sequencing project: providing services to taxonomists for standard genome sequencing and annotation.</title>
        <authorList>
            <consortium name="The Broad Institute Genomics Platform"/>
            <consortium name="The Broad Institute Genome Sequencing Center for Infectious Disease"/>
            <person name="Wu L."/>
            <person name="Ma J."/>
        </authorList>
    </citation>
    <scope>NUCLEOTIDE SEQUENCE [LARGE SCALE GENOMIC DNA]</scope>
    <source>
        <strain evidence="2">NBRC 101365</strain>
    </source>
</reference>
<gene>
    <name evidence="1" type="ORF">GCM10007874_31040</name>
</gene>